<sequence length="243" mass="27388">MQARCVASGREKPMRLGSALFITLMTGLLIAGQPACAARFQIRVGGQAWMIRQPVKSLKDLKFDNIVRQKTDFSCGAAALATIMSYFYRDRDVTEERIVRWLVENGDRELIRRRGFSLLDLKHYAENAGYRAAGYRIPVEKLERIRIPTITLLTIKGYTHFVVLNAVRNGKAYIADPAMGHRVIPLDEFATSWNGLVFAVFGREASTSYDLFAGPPAANRIALWQANDLLMRNLFIGAGEFRR</sequence>
<evidence type="ECO:0000259" key="1">
    <source>
        <dbReference type="PROSITE" id="PS50990"/>
    </source>
</evidence>
<feature type="domain" description="Peptidase C39" evidence="1">
    <location>
        <begin position="69"/>
        <end position="200"/>
    </location>
</feature>
<dbReference type="GO" id="GO:0008233">
    <property type="term" value="F:peptidase activity"/>
    <property type="evidence" value="ECO:0007669"/>
    <property type="project" value="InterPro"/>
</dbReference>
<accession>A0A5D3WL24</accession>
<dbReference type="OrthoDB" id="13401at2"/>
<dbReference type="GO" id="GO:0016020">
    <property type="term" value="C:membrane"/>
    <property type="evidence" value="ECO:0007669"/>
    <property type="project" value="InterPro"/>
</dbReference>
<dbReference type="EMBL" id="VNIB01000010">
    <property type="protein sequence ID" value="TYO97537.1"/>
    <property type="molecule type" value="Genomic_DNA"/>
</dbReference>
<dbReference type="Proteomes" id="UP000324159">
    <property type="component" value="Unassembled WGS sequence"/>
</dbReference>
<gene>
    <name evidence="2" type="ORF">EDC39_11077</name>
</gene>
<keyword evidence="3" id="KW-1185">Reference proteome</keyword>
<dbReference type="CDD" id="cd02423">
    <property type="entry name" value="Peptidase_C39G"/>
    <property type="match status" value="1"/>
</dbReference>
<proteinExistence type="predicted"/>
<reference evidence="2 3" key="1">
    <citation type="submission" date="2019-07" db="EMBL/GenBank/DDBJ databases">
        <title>Genomic Encyclopedia of Type Strains, Phase IV (KMG-IV): sequencing the most valuable type-strain genomes for metagenomic binning, comparative biology and taxonomic classification.</title>
        <authorList>
            <person name="Goeker M."/>
        </authorList>
    </citation>
    <scope>NUCLEOTIDE SEQUENCE [LARGE SCALE GENOMIC DNA]</scope>
    <source>
        <strain evidence="2 3">SS015</strain>
    </source>
</reference>
<protein>
    <recommendedName>
        <fullName evidence="1">Peptidase C39 domain-containing protein</fullName>
    </recommendedName>
</protein>
<dbReference type="AlphaFoldDB" id="A0A5D3WL24"/>
<comment type="caution">
    <text evidence="2">The sequence shown here is derived from an EMBL/GenBank/DDBJ whole genome shotgun (WGS) entry which is preliminary data.</text>
</comment>
<dbReference type="InterPro" id="IPR005074">
    <property type="entry name" value="Peptidase_C39"/>
</dbReference>
<dbReference type="GO" id="GO:0006508">
    <property type="term" value="P:proteolysis"/>
    <property type="evidence" value="ECO:0007669"/>
    <property type="project" value="InterPro"/>
</dbReference>
<dbReference type="Pfam" id="PF03412">
    <property type="entry name" value="Peptidase_C39"/>
    <property type="match status" value="1"/>
</dbReference>
<evidence type="ECO:0000313" key="3">
    <source>
        <dbReference type="Proteomes" id="UP000324159"/>
    </source>
</evidence>
<name>A0A5D3WL24_9BACT</name>
<evidence type="ECO:0000313" key="2">
    <source>
        <dbReference type="EMBL" id="TYO97537.1"/>
    </source>
</evidence>
<dbReference type="Gene3D" id="3.90.70.10">
    <property type="entry name" value="Cysteine proteinases"/>
    <property type="match status" value="1"/>
</dbReference>
<dbReference type="PROSITE" id="PS50990">
    <property type="entry name" value="PEPTIDASE_C39"/>
    <property type="match status" value="1"/>
</dbReference>
<organism evidence="2 3">
    <name type="scientific">Geothermobacter ehrlichii</name>
    <dbReference type="NCBI Taxonomy" id="213224"/>
    <lineage>
        <taxon>Bacteria</taxon>
        <taxon>Pseudomonadati</taxon>
        <taxon>Thermodesulfobacteriota</taxon>
        <taxon>Desulfuromonadia</taxon>
        <taxon>Desulfuromonadales</taxon>
        <taxon>Geothermobacteraceae</taxon>
        <taxon>Geothermobacter</taxon>
    </lineage>
</organism>
<dbReference type="GO" id="GO:0005524">
    <property type="term" value="F:ATP binding"/>
    <property type="evidence" value="ECO:0007669"/>
    <property type="project" value="InterPro"/>
</dbReference>